<feature type="compositionally biased region" description="Acidic residues" evidence="1">
    <location>
        <begin position="8"/>
        <end position="23"/>
    </location>
</feature>
<dbReference type="Pfam" id="PF23439">
    <property type="entry name" value="DUF7124"/>
    <property type="match status" value="1"/>
</dbReference>
<evidence type="ECO:0000259" key="2">
    <source>
        <dbReference type="Pfam" id="PF23439"/>
    </source>
</evidence>
<accession>A0ABD5PNG2</accession>
<evidence type="ECO:0000313" key="4">
    <source>
        <dbReference type="Proteomes" id="UP001595898"/>
    </source>
</evidence>
<feature type="region of interest" description="Disordered" evidence="1">
    <location>
        <begin position="1"/>
        <end position="130"/>
    </location>
</feature>
<dbReference type="RefSeq" id="WP_250139732.1">
    <property type="nucleotide sequence ID" value="NZ_JALIQP010000002.1"/>
</dbReference>
<name>A0ABD5PNG2_9EURY</name>
<proteinExistence type="predicted"/>
<dbReference type="Proteomes" id="UP001595898">
    <property type="component" value="Unassembled WGS sequence"/>
</dbReference>
<organism evidence="3 4">
    <name type="scientific">Halosolutus amylolyticus</name>
    <dbReference type="NCBI Taxonomy" id="2932267"/>
    <lineage>
        <taxon>Archaea</taxon>
        <taxon>Methanobacteriati</taxon>
        <taxon>Methanobacteriota</taxon>
        <taxon>Stenosarchaea group</taxon>
        <taxon>Halobacteria</taxon>
        <taxon>Halobacteriales</taxon>
        <taxon>Natrialbaceae</taxon>
        <taxon>Halosolutus</taxon>
    </lineage>
</organism>
<reference evidence="3 4" key="1">
    <citation type="journal article" date="2019" name="Int. J. Syst. Evol. Microbiol.">
        <title>The Global Catalogue of Microorganisms (GCM) 10K type strain sequencing project: providing services to taxonomists for standard genome sequencing and annotation.</title>
        <authorList>
            <consortium name="The Broad Institute Genomics Platform"/>
            <consortium name="The Broad Institute Genome Sequencing Center for Infectious Disease"/>
            <person name="Wu L."/>
            <person name="Ma J."/>
        </authorList>
    </citation>
    <scope>NUCLEOTIDE SEQUENCE [LARGE SCALE GENOMIC DNA]</scope>
    <source>
        <strain evidence="3 4">WLHS5</strain>
    </source>
</reference>
<dbReference type="EMBL" id="JBHSFA010000002">
    <property type="protein sequence ID" value="MFC4541576.1"/>
    <property type="molecule type" value="Genomic_DNA"/>
</dbReference>
<evidence type="ECO:0000313" key="3">
    <source>
        <dbReference type="EMBL" id="MFC4541576.1"/>
    </source>
</evidence>
<keyword evidence="4" id="KW-1185">Reference proteome</keyword>
<feature type="compositionally biased region" description="Low complexity" evidence="1">
    <location>
        <begin position="92"/>
        <end position="105"/>
    </location>
</feature>
<evidence type="ECO:0000256" key="1">
    <source>
        <dbReference type="SAM" id="MobiDB-lite"/>
    </source>
</evidence>
<feature type="compositionally biased region" description="Low complexity" evidence="1">
    <location>
        <begin position="55"/>
        <end position="76"/>
    </location>
</feature>
<sequence length="253" mass="26132">MTDRIDLDDLEPEPEADDPDGNDGDWVWRDDGDPDAEPDAPPSEPSSADRDRGGARASANGAEANATDADPSDAPAPHVPKTGDRTPAGIPAAGRSGDASRSAGAEAGGTGPSAPRPMGADAATGPHGGGADDMTMAITYDAVRDLERPARVFAGATWADWIGIVGDVPAHVIQKFQRDHGIDADFFNGTGTAPAERLAEIDRNSMFYADRLVLVGRAGADESIAEDAGWEFVPLSEAAAKADWDLASDDDAA</sequence>
<protein>
    <recommendedName>
        <fullName evidence="2">DUF7124 domain-containing protein</fullName>
    </recommendedName>
</protein>
<dbReference type="AlphaFoldDB" id="A0ABD5PNG2"/>
<dbReference type="InterPro" id="IPR055548">
    <property type="entry name" value="DUF7124"/>
</dbReference>
<gene>
    <name evidence="3" type="ORF">ACFO5R_06515</name>
</gene>
<feature type="domain" description="DUF7124" evidence="2">
    <location>
        <begin position="134"/>
        <end position="246"/>
    </location>
</feature>
<comment type="caution">
    <text evidence="3">The sequence shown here is derived from an EMBL/GenBank/DDBJ whole genome shotgun (WGS) entry which is preliminary data.</text>
</comment>